<protein>
    <submittedName>
        <fullName evidence="7">DUF6538 domain-containing protein</fullName>
    </submittedName>
</protein>
<dbReference type="InterPro" id="IPR050090">
    <property type="entry name" value="Tyrosine_recombinase_XerCD"/>
</dbReference>
<sequence length="554" mass="62436">MKHHPFVTTRRGSPNLYFRRKLPLDVQALLGRKEVWASLGTTSFAHATEAYAAAQSAYERTVADARLLATAGGDDTCQLRPGYAPAGTSDYHPLFRPAGCALLAHTQVARFVQRYRAHVLASDAETRSGMSYAELDAHEQLLEDARQQTRRARAANDLAFFSDTAEHILESERVWLPAGSGAFTRLLELLAGAEIELLDEQLRRVRGENPDPVDLVPLIDPDDTWEAAVRRWTAENAPQPKTVNEVRRQAERFRSVVDLPLSELTPDHVEQFKQVCLDREGLSHSRVNTILSLLSPVITIAMRRNLTGLERNPFSGAKFGGKAVRSNTACFRDAFTIDELNLLYASPVYTQGLRPRKGGADAAYWLPLLAPHTGARVEDLCRLQGADIVQRDGHWCFHLHDTKREKRMALPKVMRWVPVHRTLLELGWLDYVASRRALGATAWLFPDLHINQYGQRSAVFSNWFNEYLDGIPGLDDPRLVFHSFRHTLKAFAEESGVRDRVIEELIGHASDNDYGRKEDGEKRLPLNQLVEAIERLRFPGLKLGHLSPWRVSQG</sequence>
<keyword evidence="4" id="KW-0233">DNA recombination</keyword>
<evidence type="ECO:0000256" key="3">
    <source>
        <dbReference type="ARBA" id="ARBA00023125"/>
    </source>
</evidence>
<dbReference type="PANTHER" id="PTHR30349:SF41">
    <property type="entry name" value="INTEGRASE_RECOMBINASE PROTEIN MJ0367-RELATED"/>
    <property type="match status" value="1"/>
</dbReference>
<dbReference type="InterPro" id="IPR011010">
    <property type="entry name" value="DNA_brk_join_enz"/>
</dbReference>
<name>A0ABW0JEA2_9BURK</name>
<evidence type="ECO:0000313" key="8">
    <source>
        <dbReference type="Proteomes" id="UP001596103"/>
    </source>
</evidence>
<dbReference type="RefSeq" id="WP_377714755.1">
    <property type="nucleotide sequence ID" value="NZ_JBHSMP010000037.1"/>
</dbReference>
<dbReference type="PANTHER" id="PTHR30349">
    <property type="entry name" value="PHAGE INTEGRASE-RELATED"/>
    <property type="match status" value="1"/>
</dbReference>
<keyword evidence="8" id="KW-1185">Reference proteome</keyword>
<gene>
    <name evidence="7" type="ORF">ACFPTO_22145</name>
</gene>
<dbReference type="InterPro" id="IPR044068">
    <property type="entry name" value="CB"/>
</dbReference>
<evidence type="ECO:0000313" key="7">
    <source>
        <dbReference type="EMBL" id="MFC5431483.1"/>
    </source>
</evidence>
<dbReference type="InterPro" id="IPR046668">
    <property type="entry name" value="DUF6538"/>
</dbReference>
<dbReference type="InterPro" id="IPR010998">
    <property type="entry name" value="Integrase_recombinase_N"/>
</dbReference>
<accession>A0ABW0JEA2</accession>
<evidence type="ECO:0000256" key="5">
    <source>
        <dbReference type="PROSITE-ProRule" id="PRU01248"/>
    </source>
</evidence>
<dbReference type="SUPFAM" id="SSF56349">
    <property type="entry name" value="DNA breaking-rejoining enzymes"/>
    <property type="match status" value="1"/>
</dbReference>
<dbReference type="Gene3D" id="1.10.443.10">
    <property type="entry name" value="Intergrase catalytic core"/>
    <property type="match status" value="1"/>
</dbReference>
<comment type="similarity">
    <text evidence="1">Belongs to the 'phage' integrase family.</text>
</comment>
<dbReference type="Proteomes" id="UP001596103">
    <property type="component" value="Unassembled WGS sequence"/>
</dbReference>
<evidence type="ECO:0000256" key="1">
    <source>
        <dbReference type="ARBA" id="ARBA00008857"/>
    </source>
</evidence>
<dbReference type="InterPro" id="IPR002104">
    <property type="entry name" value="Integrase_catalytic"/>
</dbReference>
<feature type="domain" description="Core-binding (CB)" evidence="6">
    <location>
        <begin position="223"/>
        <end position="302"/>
    </location>
</feature>
<proteinExistence type="inferred from homology"/>
<keyword evidence="2" id="KW-0229">DNA integration</keyword>
<dbReference type="Gene3D" id="1.10.150.130">
    <property type="match status" value="1"/>
</dbReference>
<dbReference type="InterPro" id="IPR013762">
    <property type="entry name" value="Integrase-like_cat_sf"/>
</dbReference>
<evidence type="ECO:0000256" key="4">
    <source>
        <dbReference type="ARBA" id="ARBA00023172"/>
    </source>
</evidence>
<dbReference type="EMBL" id="JBHSMP010000037">
    <property type="protein sequence ID" value="MFC5431483.1"/>
    <property type="molecule type" value="Genomic_DNA"/>
</dbReference>
<dbReference type="CDD" id="cd01184">
    <property type="entry name" value="INT_C_like_1"/>
    <property type="match status" value="1"/>
</dbReference>
<organism evidence="7 8">
    <name type="scientific">Paraburkholderia denitrificans</name>
    <dbReference type="NCBI Taxonomy" id="694025"/>
    <lineage>
        <taxon>Bacteria</taxon>
        <taxon>Pseudomonadati</taxon>
        <taxon>Pseudomonadota</taxon>
        <taxon>Betaproteobacteria</taxon>
        <taxon>Burkholderiales</taxon>
        <taxon>Burkholderiaceae</taxon>
        <taxon>Paraburkholderia</taxon>
    </lineage>
</organism>
<evidence type="ECO:0000256" key="2">
    <source>
        <dbReference type="ARBA" id="ARBA00022908"/>
    </source>
</evidence>
<comment type="caution">
    <text evidence="7">The sequence shown here is derived from an EMBL/GenBank/DDBJ whole genome shotgun (WGS) entry which is preliminary data.</text>
</comment>
<dbReference type="Pfam" id="PF00589">
    <property type="entry name" value="Phage_integrase"/>
    <property type="match status" value="1"/>
</dbReference>
<keyword evidence="3 5" id="KW-0238">DNA-binding</keyword>
<reference evidence="8" key="1">
    <citation type="journal article" date="2019" name="Int. J. Syst. Evol. Microbiol.">
        <title>The Global Catalogue of Microorganisms (GCM) 10K type strain sequencing project: providing services to taxonomists for standard genome sequencing and annotation.</title>
        <authorList>
            <consortium name="The Broad Institute Genomics Platform"/>
            <consortium name="The Broad Institute Genome Sequencing Center for Infectious Disease"/>
            <person name="Wu L."/>
            <person name="Ma J."/>
        </authorList>
    </citation>
    <scope>NUCLEOTIDE SEQUENCE [LARGE SCALE GENOMIC DNA]</scope>
    <source>
        <strain evidence="8">CCUG 56042</strain>
    </source>
</reference>
<dbReference type="Pfam" id="PF20172">
    <property type="entry name" value="DUF6538"/>
    <property type="match status" value="1"/>
</dbReference>
<dbReference type="PROSITE" id="PS51900">
    <property type="entry name" value="CB"/>
    <property type="match status" value="1"/>
</dbReference>
<evidence type="ECO:0000259" key="6">
    <source>
        <dbReference type="PROSITE" id="PS51900"/>
    </source>
</evidence>